<protein>
    <recommendedName>
        <fullName evidence="1">ADP ribosyltransferase domain-containing protein</fullName>
    </recommendedName>
</protein>
<dbReference type="EMBL" id="KR063281">
    <property type="protein sequence ID" value="AKJ72552.1"/>
    <property type="molecule type" value="Genomic_DNA"/>
</dbReference>
<dbReference type="Proteomes" id="UP000221359">
    <property type="component" value="Segment"/>
</dbReference>
<reference evidence="2 3" key="1">
    <citation type="journal article" date="2015" name="PLoS ONE">
        <title>Lysis to Kill: Evaluation of the Lytic Abilities, and Genomics of Nine Bacteriophages Infective for Gordonia spp. and Their Potential Use in Activated Sludge Foam Biocontrol.</title>
        <authorList>
            <person name="Dyson Z.A."/>
            <person name="Tucci J."/>
            <person name="Seviour R.J."/>
            <person name="Petrovski S."/>
        </authorList>
    </citation>
    <scope>NUCLEOTIDE SEQUENCE [LARGE SCALE GENOMIC DNA]</scope>
</reference>
<dbReference type="PROSITE" id="PS51996">
    <property type="entry name" value="TR_MART"/>
    <property type="match status" value="1"/>
</dbReference>
<organism evidence="2 3">
    <name type="scientific">Gordonia phage GMA2</name>
    <dbReference type="NCBI Taxonomy" id="1647283"/>
    <lineage>
        <taxon>Viruses</taxon>
        <taxon>Duplodnaviria</taxon>
        <taxon>Heunggongvirae</taxon>
        <taxon>Uroviricota</taxon>
        <taxon>Caudoviricetes</taxon>
        <taxon>Gimaduovirus</taxon>
        <taxon>Gimaduovirus GMA2</taxon>
    </lineage>
</organism>
<gene>
    <name evidence="2" type="ORF">GMA2_14</name>
</gene>
<evidence type="ECO:0000313" key="2">
    <source>
        <dbReference type="EMBL" id="AKJ72552.1"/>
    </source>
</evidence>
<name>A0A0K0N738_9CAUD</name>
<keyword evidence="3" id="KW-1185">Reference proteome</keyword>
<dbReference type="InterPro" id="IPR003540">
    <property type="entry name" value="ADP-ribosyltransferase"/>
</dbReference>
<dbReference type="GO" id="GO:0005576">
    <property type="term" value="C:extracellular region"/>
    <property type="evidence" value="ECO:0007669"/>
    <property type="project" value="InterPro"/>
</dbReference>
<dbReference type="Pfam" id="PF03496">
    <property type="entry name" value="ADPrib_exo_Tox"/>
    <property type="match status" value="1"/>
</dbReference>
<feature type="domain" description="ADP ribosyltransferase" evidence="1">
    <location>
        <begin position="36"/>
        <end position="226"/>
    </location>
</feature>
<dbReference type="Gene3D" id="3.90.176.10">
    <property type="entry name" value="Toxin ADP-ribosyltransferase, Chain A, domain 1"/>
    <property type="match status" value="1"/>
</dbReference>
<sequence>MKFTASGFFNNIMRMNTAGDASAKETRAAHEAAVEKFKDVRAYLDSNQDVKDGVLSYVKGSSVNRGLRKKHANPGKHVNMYADGEAQLAALDKLFSHDSAKLPEDMVLYRSIVLPENLKEGSTYVEPGFSSTTIDEGVADIFGVYQKILAHGEDGDKSAATKKMVSSIASVEIRAPKGTRAAYISNLAQPEDRKSTHLGFKDDPLKFDYQREMLLDRGLTYRVVSNKKNHVILEVVKDGIDDE</sequence>
<evidence type="ECO:0000313" key="3">
    <source>
        <dbReference type="Proteomes" id="UP000221359"/>
    </source>
</evidence>
<accession>A0A0K0N738</accession>
<dbReference type="SUPFAM" id="SSF56399">
    <property type="entry name" value="ADP-ribosylation"/>
    <property type="match status" value="1"/>
</dbReference>
<proteinExistence type="predicted"/>
<evidence type="ECO:0000259" key="1">
    <source>
        <dbReference type="Pfam" id="PF03496"/>
    </source>
</evidence>